<dbReference type="Proteomes" id="UP000033562">
    <property type="component" value="Unassembled WGS sequence"/>
</dbReference>
<dbReference type="RefSeq" id="WP_045808693.1">
    <property type="nucleotide sequence ID" value="NZ_LANX01000001.1"/>
</dbReference>
<dbReference type="AlphaFoldDB" id="A0A0F3NPL3"/>
<evidence type="ECO:0000313" key="2">
    <source>
        <dbReference type="Proteomes" id="UP000033562"/>
    </source>
</evidence>
<keyword evidence="2" id="KW-1185">Reference proteome</keyword>
<proteinExistence type="predicted"/>
<comment type="caution">
    <text evidence="1">The sequence shown here is derived from an EMBL/GenBank/DDBJ whole genome shotgun (WGS) entry which is preliminary data.</text>
</comment>
<protein>
    <submittedName>
        <fullName evidence="1">Uncharacterized protein</fullName>
    </submittedName>
</protein>
<name>A0A0F3NPL3_9RICK</name>
<organism evidence="1 2">
    <name type="scientific">Candidatus Neoehrlichia procyonis str. RAC413</name>
    <dbReference type="NCBI Taxonomy" id="1359163"/>
    <lineage>
        <taxon>Bacteria</taxon>
        <taxon>Pseudomonadati</taxon>
        <taxon>Pseudomonadota</taxon>
        <taxon>Alphaproteobacteria</taxon>
        <taxon>Rickettsiales</taxon>
        <taxon>Anaplasmataceae</taxon>
        <taxon>Candidatus Neoehrlichia</taxon>
    </lineage>
</organism>
<sequence>MLLPTKLVARLIFRCVNRCYDVNVLKDIQRVANRISGYTCDVSKKKSSLKIMQLSGKSKVNFFNKAHSCQKVWQLKKVHKDYTMKVLQIVKTNKVVSLQNDIKETIFRLIKVSIAHAMDPIQRSGETAQSNMISAKKYRRESKLNKKSNLKILMNIIFYSIFPIMLKYNINIISTLSNVKSKTEKNINKHCQRSF</sequence>
<dbReference type="OrthoDB" id="7165379at2"/>
<accession>A0A0F3NPL3</accession>
<dbReference type="STRING" id="1359163.NLO413_0222"/>
<evidence type="ECO:0000313" key="1">
    <source>
        <dbReference type="EMBL" id="KJV68854.1"/>
    </source>
</evidence>
<gene>
    <name evidence="1" type="ORF">NLO413_0222</name>
</gene>
<dbReference type="EMBL" id="LANX01000001">
    <property type="protein sequence ID" value="KJV68854.1"/>
    <property type="molecule type" value="Genomic_DNA"/>
</dbReference>
<reference evidence="1 2" key="1">
    <citation type="submission" date="2015-02" db="EMBL/GenBank/DDBJ databases">
        <title>Genome Sequencing of Rickettsiales.</title>
        <authorList>
            <person name="Daugherty S.C."/>
            <person name="Su Q."/>
            <person name="Abolude K."/>
            <person name="Beier-Sexton M."/>
            <person name="Carlyon J.A."/>
            <person name="Carter R."/>
            <person name="Day N.P."/>
            <person name="Dumler S.J."/>
            <person name="Dyachenko V."/>
            <person name="Godinez A."/>
            <person name="Kurtti T.J."/>
            <person name="Lichay M."/>
            <person name="Mullins K.E."/>
            <person name="Ott S."/>
            <person name="Pappas-Brown V."/>
            <person name="Paris D.H."/>
            <person name="Patel P."/>
            <person name="Richards A.L."/>
            <person name="Sadzewicz L."/>
            <person name="Sears K."/>
            <person name="Seidman D."/>
            <person name="Sengamalay N."/>
            <person name="Stenos J."/>
            <person name="Tallon L.J."/>
            <person name="Vincent G."/>
            <person name="Fraser C.M."/>
            <person name="Munderloh U."/>
            <person name="Dunning-Hotopp J.C."/>
        </authorList>
    </citation>
    <scope>NUCLEOTIDE SEQUENCE [LARGE SCALE GENOMIC DNA]</scope>
    <source>
        <strain evidence="1 2">RAC413</strain>
    </source>
</reference>